<dbReference type="GO" id="GO:0005856">
    <property type="term" value="C:cytoskeleton"/>
    <property type="evidence" value="ECO:0007669"/>
    <property type="project" value="UniProtKB-SubCell"/>
</dbReference>
<feature type="compositionally biased region" description="Low complexity" evidence="6">
    <location>
        <begin position="144"/>
        <end position="155"/>
    </location>
</feature>
<dbReference type="InterPro" id="IPR036961">
    <property type="entry name" value="Kinesin_motor_dom_sf"/>
</dbReference>
<feature type="region of interest" description="Disordered" evidence="6">
    <location>
        <begin position="1968"/>
        <end position="1994"/>
    </location>
</feature>
<feature type="region of interest" description="Disordered" evidence="6">
    <location>
        <begin position="908"/>
        <end position="983"/>
    </location>
</feature>
<feature type="region of interest" description="Disordered" evidence="6">
    <location>
        <begin position="1461"/>
        <end position="1505"/>
    </location>
</feature>
<feature type="non-terminal residue" evidence="8">
    <location>
        <position position="1"/>
    </location>
</feature>
<feature type="region of interest" description="Disordered" evidence="6">
    <location>
        <begin position="1911"/>
        <end position="1940"/>
    </location>
</feature>
<name>A0A8E0VP67_9TREM</name>
<dbReference type="Gene3D" id="3.40.850.10">
    <property type="entry name" value="Kinesin motor domain"/>
    <property type="match status" value="1"/>
</dbReference>
<feature type="compositionally biased region" description="Polar residues" evidence="6">
    <location>
        <begin position="2220"/>
        <end position="2245"/>
    </location>
</feature>
<feature type="compositionally biased region" description="Polar residues" evidence="6">
    <location>
        <begin position="2288"/>
        <end position="2300"/>
    </location>
</feature>
<dbReference type="SUPFAM" id="SSF52540">
    <property type="entry name" value="P-loop containing nucleoside triphosphate hydrolases"/>
    <property type="match status" value="1"/>
</dbReference>
<feature type="region of interest" description="Disordered" evidence="6">
    <location>
        <begin position="1566"/>
        <end position="1601"/>
    </location>
</feature>
<dbReference type="GO" id="GO:0008017">
    <property type="term" value="F:microtubule binding"/>
    <property type="evidence" value="ECO:0007669"/>
    <property type="project" value="InterPro"/>
</dbReference>
<feature type="domain" description="Kinesin motor" evidence="7">
    <location>
        <begin position="381"/>
        <end position="776"/>
    </location>
</feature>
<keyword evidence="2" id="KW-0547">Nucleotide-binding</keyword>
<feature type="compositionally biased region" description="Polar residues" evidence="6">
    <location>
        <begin position="1013"/>
        <end position="1033"/>
    </location>
</feature>
<feature type="region of interest" description="Disordered" evidence="6">
    <location>
        <begin position="2109"/>
        <end position="2148"/>
    </location>
</feature>
<evidence type="ECO:0000313" key="8">
    <source>
        <dbReference type="EMBL" id="KAA0196678.1"/>
    </source>
</evidence>
<evidence type="ECO:0000256" key="3">
    <source>
        <dbReference type="ARBA" id="ARBA00022840"/>
    </source>
</evidence>
<dbReference type="Proteomes" id="UP000728185">
    <property type="component" value="Unassembled WGS sequence"/>
</dbReference>
<evidence type="ECO:0000256" key="4">
    <source>
        <dbReference type="ARBA" id="ARBA00023212"/>
    </source>
</evidence>
<feature type="compositionally biased region" description="Basic and acidic residues" evidence="6">
    <location>
        <begin position="2301"/>
        <end position="2319"/>
    </location>
</feature>
<evidence type="ECO:0000259" key="7">
    <source>
        <dbReference type="PROSITE" id="PS50067"/>
    </source>
</evidence>
<accession>A0A8E0VP67</accession>
<keyword evidence="3" id="KW-0067">ATP-binding</keyword>
<feature type="compositionally biased region" description="Basic and acidic residues" evidence="6">
    <location>
        <begin position="911"/>
        <end position="947"/>
    </location>
</feature>
<evidence type="ECO:0000256" key="1">
    <source>
        <dbReference type="ARBA" id="ARBA00004245"/>
    </source>
</evidence>
<feature type="compositionally biased region" description="Basic residues" evidence="6">
    <location>
        <begin position="1968"/>
        <end position="1988"/>
    </location>
</feature>
<dbReference type="OrthoDB" id="8862460at2759"/>
<feature type="region of interest" description="Disordered" evidence="6">
    <location>
        <begin position="1013"/>
        <end position="1034"/>
    </location>
</feature>
<feature type="compositionally biased region" description="Polar residues" evidence="6">
    <location>
        <begin position="2030"/>
        <end position="2039"/>
    </location>
</feature>
<sequence length="2456" mass="268166">FHRAPTDTAVYPHDYVCVSQNSDTNRNPSLFGANVLRVLLNKTNTVRCSQSSLTKVRHTYPDSRSIGCGLLTNFVPRNSVLQTGPLVLTTSEPHTPAVAHSRWVGQHLGAEGCYQGIAATNQFSWDQANKSTSSVNRLFIENNSNNNWASHNPTNRGTASGRGSRSHTDPGTSGNCIAGIEINKSLALGDSARTVNKEDYFRPVQWSAAQGSAQSSSQFISTSNHTAQGYLLNLQLMQAGAEGQTGLENSGSSATTVAALSGGTSGPHESNIPDAIFSQNATDSTTNLVSQSAATQLAAAASFFTRAGQRLGSANISKKKRKTCQPGTDFDATNQTGLNQKQQHLSKLLKTSFAEAIHHQPPPAPPTLFKQPPSGSYTVGKVKILLHLNPLAKSTGTDVSPCLTVDRRRKQVGLIDPNLSHSLSATQRRAGMGAPKFFSMDGIFTEEDSLAELCSFALTDIIQAVVNGCDGCLISLGSGKSYKSSAMIGSDKKSSVGYGLLPCAIAWLFRLIAEQKERTGARFSVRVSAVELAGHDEILRDLLTTAAQASDVAGANAPSVYLREDPIFGMQLENQSELRAPVAEKAAFFLDCALAAQTYHMANSEPAVDSGDSCSNEKEQSISPSHLFFTLHVYQYRVEKSGCGSGVAGGRSRLHLIDLRNTRTVEEVQSILDSSLGSHNTQNPKDNASESSDEPEVPPQPAGNALSMGAVQSVILALISGQRHLPHRDSKLAQLLREAIGSVTCQTCIIVQTTANASQYAENLQMLQFAHKVQRLRKRRAMIPKCSAISTGCSNDCVQFDSSLSTNNSNNTNTSSEDSSSCDSFAFRRATRLRMHMGLRVTARRSGLSKAIISRYKTGGTASSELDYTSSSEQSCDTVIFLGRHTTGDSHLASVRSTRTRLAQITSCAVRETHSDASETEKPSQHPEGDPKTGESVDHSETAEHKPHSGRTHRRGSVPSADTGGLRGTEPKKTIPRTNVHAWPRAAARNAVEILSTQKEQWIDGPKANFKVTKSTDSGAAQSELSVDPTSRPNMIDKETQAEEPTDQAEHSCSQSTGLVSSIKGESQIVACSSFDVGQNKTPTSTSYAHLDNMAPSRTRLHSFSSPADDTFAFPVQQIHRDKSKTLTGTEQSDTLSKYSLIALHTSRGAEMTLSSQCSTCAMADSLITHSESLTETKTNDMHKTSSLDVAIVSDKTTPIAEPEAADEDQSNVPAAYRRSSATTDTTTIGVPVTARPLVRSDENIRSGGKVKTFVKDWVHKHSGITTIPIELNETNEPRIEEPKFAQPQTTQTDKNGFNALVGEIGTELQSQRHHEFRERLNKAPRYTEIEKLTMDTDFHGQEIRIGVPYQFTEESIGSNFARIAEWVKSVSIETCGTSMPVADTDEISGRYLRPSLTMPFTSSSSQQADKLKNTVVPPASPCFHPLESHSIPNRPVCMECFPTQRLCNICPHTCHIPQTPSMPLSHLPETDFEPRPQPHEERPLNLPRTQQTRPRRGRSVPPTSLKISHLSATVEEAQLHTISQNSSWSHKQTETSETAGSYSVENSGVLDVGVSIKTSTYDYQISPLRRPDGSSNPQLNHETQVENARPHSAGHQTESLARTTDNIGKAKRLPLLSHFRTTTKKSSMRLLQQENSIPEQLPNSINTNRPFVCGSVVHTPRKFFSPEVQKKSSITSPVPPHRQEIGDENFSKLDRSLSFCSSDESCHSCERHEFFRASVATRQLIAERLNVERTRPMFATQKLLPESNQKGELKTPRNRQTKGRLSFLTSPLFGKRKEKHAPVREDKERKTGHIIPDSPEASGKFKSKACLSTSTASVQAGTQALTSATKSQLASPQMELRTCQHSNHQWLDVSSNQRNMEVSPHGDAQSYLPWGGCLRREKPTAKQGRKVKPTVADQLSSVNYETGAADPRITVPYPTPSRSNFSSIQSSSGHGSECSTNLRYQIGEQANESESPHLRCQCKRHFTHHHHHHHHHHRHHHHKHRGQSTHPAQPYYSSRAVAHCHPGVHTDARLSETNTNEIRHVTGRSLGQRSSDSGSLCAPDRLRTGQKNNLVSPRLFSHGNGSQESRPAKPSGGDSVSGGISLEADDSHQDRLIITKDVNVSVMDVNPRRGGGHTSSGYESILRDSEASSHADSTSGSSVGLLGDGTHNVSTKMGFATATIKTDSGSMTHTSDDIARKTLQTTDIEGGNTSTLCKPETYPTESDKQNNSLKERTQDSIVPTSPRTLAGNLSESTQPSTNLQSTSSSSSTSRRSRSAPPCSEETSEETTSSPISVRYVPCKNGETGLSSMSTSVEPNRNSKADEDESVEHSRSSKVNREDEIQEVLRQIRYEKIYDLLAQQDTLKMELMTTKDRLLIDPSTWSFDLYVAEQMDPDDPSFLEALEKETDILRKRVDACKSHLMLITCFDACPKTQVAWSNSQTISRNSQWNLVGTNATQSRVFCTAPAEKTTQR</sequence>
<dbReference type="PANTHER" id="PTHR21608">
    <property type="entry name" value="KINESIN-LIKE PROTEIN CG14535"/>
    <property type="match status" value="1"/>
</dbReference>
<dbReference type="PRINTS" id="PR00380">
    <property type="entry name" value="KINESINHEAVY"/>
</dbReference>
<feature type="region of interest" description="Disordered" evidence="6">
    <location>
        <begin position="2183"/>
        <end position="2319"/>
    </location>
</feature>
<feature type="compositionally biased region" description="Low complexity" evidence="6">
    <location>
        <begin position="1922"/>
        <end position="1940"/>
    </location>
</feature>
<keyword evidence="4" id="KW-0963">Cytoplasm</keyword>
<feature type="region of interest" description="Disordered" evidence="6">
    <location>
        <begin position="1202"/>
        <end position="1224"/>
    </location>
</feature>
<keyword evidence="4" id="KW-0206">Cytoskeleton</keyword>
<feature type="compositionally biased region" description="Polar residues" evidence="6">
    <location>
        <begin position="673"/>
        <end position="690"/>
    </location>
</feature>
<dbReference type="EMBL" id="LUCM01002880">
    <property type="protein sequence ID" value="KAA0196678.1"/>
    <property type="molecule type" value="Genomic_DNA"/>
</dbReference>
<comment type="subcellular location">
    <subcellularLocation>
        <location evidence="1">Cytoplasm</location>
        <location evidence="1">Cytoskeleton</location>
    </subcellularLocation>
</comment>
<feature type="region of interest" description="Disordered" evidence="6">
    <location>
        <begin position="1776"/>
        <end position="1806"/>
    </location>
</feature>
<comment type="similarity">
    <text evidence="5">Belongs to the TRAFAC class myosin-kinesin ATPase superfamily. Kinesin family.</text>
</comment>
<proteinExistence type="inferred from homology"/>
<comment type="caution">
    <text evidence="8">The sequence shown here is derived from an EMBL/GenBank/DDBJ whole genome shotgun (WGS) entry which is preliminary data.</text>
</comment>
<feature type="compositionally biased region" description="Polar residues" evidence="6">
    <location>
        <begin position="156"/>
        <end position="175"/>
    </location>
</feature>
<reference evidence="8" key="1">
    <citation type="submission" date="2019-05" db="EMBL/GenBank/DDBJ databases">
        <title>Annotation for the trematode Fasciolopsis buski.</title>
        <authorList>
            <person name="Choi Y.-J."/>
        </authorList>
    </citation>
    <scope>NUCLEOTIDE SEQUENCE</scope>
    <source>
        <strain evidence="8">HT</strain>
        <tissue evidence="8">Whole worm</tissue>
    </source>
</reference>
<dbReference type="InterPro" id="IPR027417">
    <property type="entry name" value="P-loop_NTPase"/>
</dbReference>
<feature type="region of interest" description="Disordered" evidence="6">
    <location>
        <begin position="2026"/>
        <end position="2093"/>
    </location>
</feature>
<evidence type="ECO:0000256" key="5">
    <source>
        <dbReference type="PROSITE-ProRule" id="PRU00283"/>
    </source>
</evidence>
<gene>
    <name evidence="8" type="ORF">FBUS_03476</name>
</gene>
<evidence type="ECO:0000256" key="2">
    <source>
        <dbReference type="ARBA" id="ARBA00022741"/>
    </source>
</evidence>
<feature type="region of interest" description="Disordered" evidence="6">
    <location>
        <begin position="1522"/>
        <end position="1543"/>
    </location>
</feature>
<dbReference type="GO" id="GO:0007018">
    <property type="term" value="P:microtubule-based movement"/>
    <property type="evidence" value="ECO:0007669"/>
    <property type="project" value="InterPro"/>
</dbReference>
<dbReference type="GO" id="GO:0003777">
    <property type="term" value="F:microtubule motor activity"/>
    <property type="evidence" value="ECO:0007669"/>
    <property type="project" value="InterPro"/>
</dbReference>
<comment type="caution">
    <text evidence="5">Lacks conserved residue(s) required for the propagation of feature annotation.</text>
</comment>
<feature type="compositionally biased region" description="Basic and acidic residues" evidence="6">
    <location>
        <begin position="1469"/>
        <end position="1484"/>
    </location>
</feature>
<dbReference type="PROSITE" id="PS50067">
    <property type="entry name" value="KINESIN_MOTOR_2"/>
    <property type="match status" value="1"/>
</dbReference>
<dbReference type="InterPro" id="IPR027640">
    <property type="entry name" value="Kinesin-like_fam"/>
</dbReference>
<dbReference type="InterPro" id="IPR001752">
    <property type="entry name" value="Kinesin_motor_dom"/>
</dbReference>
<feature type="compositionally biased region" description="Polar residues" evidence="6">
    <location>
        <begin position="2183"/>
        <end position="2197"/>
    </location>
</feature>
<organism evidence="8 9">
    <name type="scientific">Fasciolopsis buskii</name>
    <dbReference type="NCBI Taxonomy" id="27845"/>
    <lineage>
        <taxon>Eukaryota</taxon>
        <taxon>Metazoa</taxon>
        <taxon>Spiralia</taxon>
        <taxon>Lophotrochozoa</taxon>
        <taxon>Platyhelminthes</taxon>
        <taxon>Trematoda</taxon>
        <taxon>Digenea</taxon>
        <taxon>Plagiorchiida</taxon>
        <taxon>Echinostomata</taxon>
        <taxon>Echinostomatoidea</taxon>
        <taxon>Fasciolidae</taxon>
        <taxon>Fasciolopsis</taxon>
    </lineage>
</organism>
<dbReference type="SMART" id="SM00129">
    <property type="entry name" value="KISc"/>
    <property type="match status" value="1"/>
</dbReference>
<evidence type="ECO:0000313" key="9">
    <source>
        <dbReference type="Proteomes" id="UP000728185"/>
    </source>
</evidence>
<feature type="region of interest" description="Disordered" evidence="6">
    <location>
        <begin position="673"/>
        <end position="704"/>
    </location>
</feature>
<dbReference type="Pfam" id="PF00225">
    <property type="entry name" value="Kinesin"/>
    <property type="match status" value="2"/>
</dbReference>
<feature type="compositionally biased region" description="Basic and acidic residues" evidence="6">
    <location>
        <begin position="2206"/>
        <end position="2219"/>
    </location>
</feature>
<keyword evidence="9" id="KW-1185">Reference proteome</keyword>
<evidence type="ECO:0000256" key="6">
    <source>
        <dbReference type="SAM" id="MobiDB-lite"/>
    </source>
</evidence>
<feature type="compositionally biased region" description="Basic and acidic residues" evidence="6">
    <location>
        <begin position="1781"/>
        <end position="1792"/>
    </location>
</feature>
<feature type="compositionally biased region" description="Polar residues" evidence="6">
    <location>
        <begin position="1574"/>
        <end position="1587"/>
    </location>
</feature>
<dbReference type="GO" id="GO:0005524">
    <property type="term" value="F:ATP binding"/>
    <property type="evidence" value="ECO:0007669"/>
    <property type="project" value="UniProtKB-KW"/>
</dbReference>
<dbReference type="PANTHER" id="PTHR21608:SF7">
    <property type="entry name" value="KINESIN-LIKE PROTEIN CG14535"/>
    <property type="match status" value="1"/>
</dbReference>
<protein>
    <submittedName>
        <fullName evidence="8">Kinesin protein</fullName>
    </submittedName>
</protein>
<feature type="region of interest" description="Disordered" evidence="6">
    <location>
        <begin position="144"/>
        <end position="175"/>
    </location>
</feature>